<dbReference type="InterPro" id="IPR010093">
    <property type="entry name" value="SinI_DNA-bd"/>
</dbReference>
<dbReference type="AlphaFoldDB" id="A0A2K9B7E3"/>
<reference evidence="2 3" key="1">
    <citation type="submission" date="2017-05" db="EMBL/GenBank/DDBJ databases">
        <title>Comparative genomics and methylome analysis of the gut commensal Bifidobacterium breve.</title>
        <authorList>
            <person name="Bottacini F."/>
            <person name="Morrissey R."/>
            <person name="Roberts R.J."/>
            <person name="James K."/>
            <person name="van Breen J."/>
            <person name="Egan M."/>
            <person name="Lambert J."/>
            <person name="van Limpt K."/>
            <person name="Stanton C."/>
            <person name="Knol J."/>
            <person name="O' Connell Motherway M."/>
            <person name="van Sinderen D."/>
        </authorList>
    </citation>
    <scope>NUCLEOTIDE SEQUENCE [LARGE SCALE GENOMIC DNA]</scope>
    <source>
        <strain evidence="2 3">215W447a</strain>
    </source>
</reference>
<name>A0A2K9B7E3_BIFBR</name>
<evidence type="ECO:0000313" key="3">
    <source>
        <dbReference type="Proteomes" id="UP000232491"/>
    </source>
</evidence>
<feature type="domain" description="Helix-turn-helix" evidence="1">
    <location>
        <begin position="15"/>
        <end position="61"/>
    </location>
</feature>
<dbReference type="InterPro" id="IPR041657">
    <property type="entry name" value="HTH_17"/>
</dbReference>
<evidence type="ECO:0000313" key="2">
    <source>
        <dbReference type="EMBL" id="AUE03302.1"/>
    </source>
</evidence>
<dbReference type="SUPFAM" id="SSF46955">
    <property type="entry name" value="Putative DNA-binding domain"/>
    <property type="match status" value="1"/>
</dbReference>
<dbReference type="Proteomes" id="UP000232491">
    <property type="component" value="Chromosome"/>
</dbReference>
<dbReference type="NCBIfam" id="TIGR01764">
    <property type="entry name" value="excise"/>
    <property type="match status" value="1"/>
</dbReference>
<dbReference type="EMBL" id="CP021558">
    <property type="protein sequence ID" value="AUE03302.1"/>
    <property type="molecule type" value="Genomic_DNA"/>
</dbReference>
<dbReference type="InterPro" id="IPR009061">
    <property type="entry name" value="DNA-bd_dom_put_sf"/>
</dbReference>
<gene>
    <name evidence="2" type="ORF">BB215W447A_1286</name>
</gene>
<proteinExistence type="predicted"/>
<dbReference type="RefSeq" id="WP_106620994.1">
    <property type="nucleotide sequence ID" value="NZ_CAKMBB010000003.1"/>
</dbReference>
<evidence type="ECO:0000259" key="1">
    <source>
        <dbReference type="Pfam" id="PF12728"/>
    </source>
</evidence>
<dbReference type="GO" id="GO:0003677">
    <property type="term" value="F:DNA binding"/>
    <property type="evidence" value="ECO:0007669"/>
    <property type="project" value="InterPro"/>
</dbReference>
<organism evidence="2 3">
    <name type="scientific">Bifidobacterium breve</name>
    <dbReference type="NCBI Taxonomy" id="1685"/>
    <lineage>
        <taxon>Bacteria</taxon>
        <taxon>Bacillati</taxon>
        <taxon>Actinomycetota</taxon>
        <taxon>Actinomycetes</taxon>
        <taxon>Bifidobacteriales</taxon>
        <taxon>Bifidobacteriaceae</taxon>
        <taxon>Bifidobacterium</taxon>
    </lineage>
</organism>
<dbReference type="Pfam" id="PF12728">
    <property type="entry name" value="HTH_17"/>
    <property type="match status" value="1"/>
</dbReference>
<protein>
    <recommendedName>
        <fullName evidence="1">Helix-turn-helix domain-containing protein</fullName>
    </recommendedName>
</protein>
<accession>A0A2K9B7E3</accession>
<sequence length="64" mass="7028">MADKPFVPIEHRLSLTVEEAAALSGIPVKTVRLAVRAGELGHFEKGSTTVRIRRADLEDWVACL</sequence>